<accession>A0A0E4H5I7</accession>
<keyword evidence="2" id="KW-1003">Cell membrane</keyword>
<dbReference type="CDD" id="cd09160">
    <property type="entry name" value="PLDc_SMU_988_like_2"/>
    <property type="match status" value="1"/>
</dbReference>
<dbReference type="EMBL" id="CTEN01000003">
    <property type="protein sequence ID" value="CQR25104.1"/>
    <property type="molecule type" value="Genomic_DNA"/>
</dbReference>
<evidence type="ECO:0000256" key="11">
    <source>
        <dbReference type="ARBA" id="ARBA00023264"/>
    </source>
</evidence>
<keyword evidence="3" id="KW-0444">Lipid biosynthesis</keyword>
<feature type="transmembrane region" description="Helical" evidence="13">
    <location>
        <begin position="36"/>
        <end position="56"/>
    </location>
</feature>
<dbReference type="GO" id="GO:0008808">
    <property type="term" value="F:cardiolipin synthase activity"/>
    <property type="evidence" value="ECO:0007669"/>
    <property type="project" value="UniProtKB-UniRule"/>
</dbReference>
<protein>
    <recommendedName>
        <fullName evidence="12">Cardiolipin synthase</fullName>
        <ecNumber evidence="12">2.7.8.-</ecNumber>
    </recommendedName>
</protein>
<feature type="transmembrane region" description="Helical" evidence="13">
    <location>
        <begin position="12"/>
        <end position="30"/>
    </location>
</feature>
<gene>
    <name evidence="15" type="ORF">BN1356_01445</name>
</gene>
<dbReference type="EC" id="2.7.8.-" evidence="12"/>
<dbReference type="RefSeq" id="WP_093650687.1">
    <property type="nucleotide sequence ID" value="NZ_CTEN01000003.1"/>
</dbReference>
<dbReference type="InterPro" id="IPR027379">
    <property type="entry name" value="CLS_N"/>
</dbReference>
<dbReference type="InterPro" id="IPR025202">
    <property type="entry name" value="PLD-like_dom"/>
</dbReference>
<dbReference type="GO" id="GO:0032049">
    <property type="term" value="P:cardiolipin biosynthetic process"/>
    <property type="evidence" value="ECO:0007669"/>
    <property type="project" value="UniProtKB-UniRule"/>
</dbReference>
<dbReference type="Gene3D" id="3.30.870.10">
    <property type="entry name" value="Endonuclease Chain A"/>
    <property type="match status" value="2"/>
</dbReference>
<dbReference type="CDD" id="cd09154">
    <property type="entry name" value="PLDc_SMU_988_like_1"/>
    <property type="match status" value="1"/>
</dbReference>
<evidence type="ECO:0000256" key="1">
    <source>
        <dbReference type="ARBA" id="ARBA00004651"/>
    </source>
</evidence>
<feature type="transmembrane region" description="Helical" evidence="13">
    <location>
        <begin position="68"/>
        <end position="86"/>
    </location>
</feature>
<dbReference type="InterPro" id="IPR001736">
    <property type="entry name" value="PLipase_D/transphosphatidylase"/>
</dbReference>
<keyword evidence="9 13" id="KW-0472">Membrane</keyword>
<dbReference type="GO" id="GO:0005886">
    <property type="term" value="C:plasma membrane"/>
    <property type="evidence" value="ECO:0007669"/>
    <property type="project" value="UniProtKB-SubCell"/>
</dbReference>
<feature type="domain" description="PLD phosphodiesterase" evidence="14">
    <location>
        <begin position="244"/>
        <end position="271"/>
    </location>
</feature>
<evidence type="ECO:0000256" key="7">
    <source>
        <dbReference type="ARBA" id="ARBA00022989"/>
    </source>
</evidence>
<evidence type="ECO:0000256" key="10">
    <source>
        <dbReference type="ARBA" id="ARBA00023209"/>
    </source>
</evidence>
<evidence type="ECO:0000256" key="13">
    <source>
        <dbReference type="SAM" id="Phobius"/>
    </source>
</evidence>
<dbReference type="AlphaFoldDB" id="A0A0E4H5I7"/>
<evidence type="ECO:0000256" key="12">
    <source>
        <dbReference type="NCBIfam" id="TIGR04265"/>
    </source>
</evidence>
<keyword evidence="7 13" id="KW-1133">Transmembrane helix</keyword>
<keyword evidence="5 13" id="KW-0812">Transmembrane</keyword>
<evidence type="ECO:0000256" key="5">
    <source>
        <dbReference type="ARBA" id="ARBA00022692"/>
    </source>
</evidence>
<proteinExistence type="predicted"/>
<organism evidence="15 16">
    <name type="scientific">Streptococcus varani</name>
    <dbReference type="NCBI Taxonomy" id="1608583"/>
    <lineage>
        <taxon>Bacteria</taxon>
        <taxon>Bacillati</taxon>
        <taxon>Bacillota</taxon>
        <taxon>Bacilli</taxon>
        <taxon>Lactobacillales</taxon>
        <taxon>Streptococcaceae</taxon>
        <taxon>Streptococcus</taxon>
    </lineage>
</organism>
<dbReference type="SUPFAM" id="SSF56024">
    <property type="entry name" value="Phospholipase D/nuclease"/>
    <property type="match status" value="2"/>
</dbReference>
<keyword evidence="8" id="KW-0443">Lipid metabolism</keyword>
<keyword evidence="16" id="KW-1185">Reference proteome</keyword>
<dbReference type="OrthoDB" id="9762009at2"/>
<dbReference type="STRING" id="1608583.BN1356_01445"/>
<dbReference type="Pfam" id="PF13396">
    <property type="entry name" value="PLDc_N"/>
    <property type="match status" value="1"/>
</dbReference>
<dbReference type="Pfam" id="PF13091">
    <property type="entry name" value="PLDc_2"/>
    <property type="match status" value="2"/>
</dbReference>
<keyword evidence="11" id="KW-1208">Phospholipid metabolism</keyword>
<feature type="domain" description="PLD phosphodiesterase" evidence="14">
    <location>
        <begin position="426"/>
        <end position="453"/>
    </location>
</feature>
<evidence type="ECO:0000256" key="3">
    <source>
        <dbReference type="ARBA" id="ARBA00022516"/>
    </source>
</evidence>
<dbReference type="PANTHER" id="PTHR21248">
    <property type="entry name" value="CARDIOLIPIN SYNTHASE"/>
    <property type="match status" value="1"/>
</dbReference>
<keyword evidence="6" id="KW-0677">Repeat</keyword>
<dbReference type="InterPro" id="IPR022924">
    <property type="entry name" value="Cardiolipin_synthase"/>
</dbReference>
<comment type="subcellular location">
    <subcellularLocation>
        <location evidence="1">Cell membrane</location>
        <topology evidence="1">Multi-pass membrane protein</topology>
    </subcellularLocation>
</comment>
<evidence type="ECO:0000259" key="14">
    <source>
        <dbReference type="PROSITE" id="PS50035"/>
    </source>
</evidence>
<evidence type="ECO:0000313" key="15">
    <source>
        <dbReference type="EMBL" id="CQR25104.1"/>
    </source>
</evidence>
<keyword evidence="10" id="KW-0594">Phospholipid biosynthesis</keyword>
<dbReference type="NCBIfam" id="TIGR04265">
    <property type="entry name" value="bac_cardiolipin"/>
    <property type="match status" value="1"/>
</dbReference>
<sequence length="515" mass="60115">MKRIWRLIYSRVFIVLLLLLITVVSIFWAVTSVTAYMPTLFIVLQIFSIIVAITIVNRPMNASFKLTWILFVMGVPIFGALFYFILQSNIETRRYRKNFQKQADALKEYGHTSYKVMSGLGDKDKEQLKLAHYLSEHVGYALHANSDARYYPSGEDWFEDLLVDLHQAKKYIFMEYYIVDFGYMWETVLEILKEKADQGVEVRFMYDGMNSLNNLPYNYYKSLRKLGIKAKVFSQIIPALSTVQNNRDHRKITVIDGEIAYTGGANLADEYINRIERFGYWKDANIRVTGEVIANFTLMFLQMWNFDEKSDHNDLSYLEEHHQRENIQIGSDSYFLAYGESPFDNDAVAKRVYLDMFHSAQQSICIMTPYLVLDDEMQESLIYAAKRGVKVRVLLPHIYDKQMPYLVARTDFEIYLEAGIEIYEYMPGFVHSKVVLVDNRKACVGTVNLDFRSFYLNFECGLYIYNHRQVMADISRDFEDSFAQAKEITLEGFRKNYPWYKRAAGAVIALISPLL</sequence>
<name>A0A0E4H5I7_9STRE</name>
<evidence type="ECO:0000256" key="2">
    <source>
        <dbReference type="ARBA" id="ARBA00022475"/>
    </source>
</evidence>
<evidence type="ECO:0000256" key="4">
    <source>
        <dbReference type="ARBA" id="ARBA00022679"/>
    </source>
</evidence>
<dbReference type="Proteomes" id="UP000198604">
    <property type="component" value="Unassembled WGS sequence"/>
</dbReference>
<dbReference type="SMART" id="SM00155">
    <property type="entry name" value="PLDc"/>
    <property type="match status" value="2"/>
</dbReference>
<dbReference type="PROSITE" id="PS50035">
    <property type="entry name" value="PLD"/>
    <property type="match status" value="2"/>
</dbReference>
<evidence type="ECO:0000313" key="16">
    <source>
        <dbReference type="Proteomes" id="UP000198604"/>
    </source>
</evidence>
<evidence type="ECO:0000256" key="8">
    <source>
        <dbReference type="ARBA" id="ARBA00023098"/>
    </source>
</evidence>
<keyword evidence="4" id="KW-0808">Transferase</keyword>
<dbReference type="PANTHER" id="PTHR21248:SF22">
    <property type="entry name" value="PHOSPHOLIPASE D"/>
    <property type="match status" value="1"/>
</dbReference>
<reference evidence="16" key="1">
    <citation type="submission" date="2015-03" db="EMBL/GenBank/DDBJ databases">
        <authorList>
            <person name="Urmite Genomes"/>
        </authorList>
    </citation>
    <scope>NUCLEOTIDE SEQUENCE [LARGE SCALE GENOMIC DNA]</scope>
    <source>
        <strain evidence="16">FF10</strain>
    </source>
</reference>
<evidence type="ECO:0000256" key="9">
    <source>
        <dbReference type="ARBA" id="ARBA00023136"/>
    </source>
</evidence>
<evidence type="ECO:0000256" key="6">
    <source>
        <dbReference type="ARBA" id="ARBA00022737"/>
    </source>
</evidence>